<feature type="domain" description="Sulfatase N-terminal" evidence="3">
    <location>
        <begin position="53"/>
        <end position="465"/>
    </location>
</feature>
<dbReference type="InterPro" id="IPR017850">
    <property type="entry name" value="Alkaline_phosphatase_core_sf"/>
</dbReference>
<dbReference type="InterPro" id="IPR000917">
    <property type="entry name" value="Sulfatase_N"/>
</dbReference>
<comment type="caution">
    <text evidence="4">The sequence shown here is derived from an EMBL/GenBank/DDBJ whole genome shotgun (WGS) entry which is preliminary data.</text>
</comment>
<dbReference type="Gene3D" id="3.40.720.10">
    <property type="entry name" value="Alkaline Phosphatase, subunit A"/>
    <property type="match status" value="1"/>
</dbReference>
<evidence type="ECO:0000256" key="1">
    <source>
        <dbReference type="ARBA" id="ARBA00008779"/>
    </source>
</evidence>
<evidence type="ECO:0000259" key="3">
    <source>
        <dbReference type="Pfam" id="PF00884"/>
    </source>
</evidence>
<dbReference type="KEGG" id="ntd:EGO55_16365"/>
<dbReference type="RefSeq" id="WP_021688295.1">
    <property type="nucleotide sequence ID" value="NZ_BASZ01000001.1"/>
</dbReference>
<accession>U2ZXZ5</accession>
<protein>
    <submittedName>
        <fullName evidence="4">Putative arylsulfatase</fullName>
    </submittedName>
</protein>
<dbReference type="Proteomes" id="UP000016568">
    <property type="component" value="Unassembled WGS sequence"/>
</dbReference>
<dbReference type="InterPro" id="IPR013320">
    <property type="entry name" value="ConA-like_dom_sf"/>
</dbReference>
<comment type="similarity">
    <text evidence="1">Belongs to the sulfatase family.</text>
</comment>
<dbReference type="PANTHER" id="PTHR42693">
    <property type="entry name" value="ARYLSULFATASE FAMILY MEMBER"/>
    <property type="match status" value="1"/>
</dbReference>
<sequence length="768" mass="83578">MSIGKIRNTVGRLALAASLGAITLGTASPALAQADTPAAPPVQYQRQAPAGAPNVVLILLDDVGFGASATFGGPAATPALDRLAKEGLRYNRFHTTAICSPTRASLLSGRNPHATGIGAVMNVADERPGYSGFHAKDTATIAEILRQNGYSTAMFGKWHQTPDWEVSQSGPFDRWPTGEGFEKFYGFQGGETDQFEPTLYDGTTPIMRPAGDNYHLTDDLVDQSIKWMHAQKSVTPDKPFFLYLATGGIHAPIQVPKEYVDRYHGKFNQGWDKLREEIFARQKRLGVIPADAKLTPRPDGLPAWDSLTPQQKTFASRQMEAYVAFLAHTDDQMNRLVQSLKDSGQFNNTLFVYIVGDNGASAEGGLQGSLNYMGQLQGVPEPEEGKFAGIDRIGTADAYAHVNSAWAWATNAPFQWTKTVASHLGGTRNAMVLTWPDKIKTPGGVRSQFGHVNDITPTILEAVGIEAPKVVNGIAQKPMNGTSLVYSFNDAKAPERHTTQYFEVFGHRAIYHDGWMASAFHSRLPWTAGFDTVKKPFEEDTWELYDLRKDFSQSVNLAAKYPEKVDELKALFMKEAAANQVLPLKEQQFINNLPDLAKGVTRATYHEGTVSVPEKAVPHMNNRSWSLLSDVTTSDNTRGVIATIGGTAGGWSLYLDAERRPTFTYRVFDLKTVDLKGAPLAPGANKLRVDFDYDGKGYGKGGKLTLSVNGQPVASDTVPASPLAYFSINETFDVGLDTGSAGGKYPAGAPLGYPYADGKIDQVTIELR</sequence>
<dbReference type="PANTHER" id="PTHR42693:SF43">
    <property type="entry name" value="BLL2667 PROTEIN"/>
    <property type="match status" value="1"/>
</dbReference>
<keyword evidence="5" id="KW-1185">Reference proteome</keyword>
<evidence type="ECO:0000313" key="5">
    <source>
        <dbReference type="Proteomes" id="UP000016568"/>
    </source>
</evidence>
<dbReference type="AlphaFoldDB" id="U2ZXZ5"/>
<dbReference type="OrthoDB" id="9803751at2"/>
<dbReference type="CDD" id="cd16025">
    <property type="entry name" value="PAS_like"/>
    <property type="match status" value="1"/>
</dbReference>
<proteinExistence type="inferred from homology"/>
<dbReference type="InterPro" id="IPR050738">
    <property type="entry name" value="Sulfatase"/>
</dbReference>
<dbReference type="SUPFAM" id="SSF53649">
    <property type="entry name" value="Alkaline phosphatase-like"/>
    <property type="match status" value="1"/>
</dbReference>
<reference evidence="4 5" key="1">
    <citation type="submission" date="2013-09" db="EMBL/GenBank/DDBJ databases">
        <title>Whole genome shotgun sequence of Novosphingobium tardaugens NBRC 16725.</title>
        <authorList>
            <person name="Isaki S."/>
            <person name="Hosoyama A."/>
            <person name="Tsuchikane K."/>
            <person name="Katsumata H."/>
            <person name="Ando Y."/>
            <person name="Yamazaki S."/>
            <person name="Fujita N."/>
        </authorList>
    </citation>
    <scope>NUCLEOTIDE SEQUENCE [LARGE SCALE GENOMIC DNA]</scope>
    <source>
        <strain evidence="4 5">NBRC 16725</strain>
    </source>
</reference>
<dbReference type="Pfam" id="PF00884">
    <property type="entry name" value="Sulfatase"/>
    <property type="match status" value="1"/>
</dbReference>
<gene>
    <name evidence="4" type="ORF">NT2_01_01560</name>
</gene>
<dbReference type="EMBL" id="BASZ01000001">
    <property type="protein sequence ID" value="GAD47388.1"/>
    <property type="molecule type" value="Genomic_DNA"/>
</dbReference>
<feature type="chain" id="PRO_5030177841" evidence="2">
    <location>
        <begin position="33"/>
        <end position="768"/>
    </location>
</feature>
<keyword evidence="2" id="KW-0732">Signal</keyword>
<name>U2ZXZ5_9SPHN</name>
<feature type="signal peptide" evidence="2">
    <location>
        <begin position="1"/>
        <end position="32"/>
    </location>
</feature>
<evidence type="ECO:0000256" key="2">
    <source>
        <dbReference type="SAM" id="SignalP"/>
    </source>
</evidence>
<dbReference type="Gene3D" id="3.30.1120.10">
    <property type="match status" value="1"/>
</dbReference>
<organism evidence="4 5">
    <name type="scientific">Caenibius tardaugens NBRC 16725</name>
    <dbReference type="NCBI Taxonomy" id="1219035"/>
    <lineage>
        <taxon>Bacteria</taxon>
        <taxon>Pseudomonadati</taxon>
        <taxon>Pseudomonadota</taxon>
        <taxon>Alphaproteobacteria</taxon>
        <taxon>Sphingomonadales</taxon>
        <taxon>Erythrobacteraceae</taxon>
        <taxon>Caenibius</taxon>
    </lineage>
</organism>
<evidence type="ECO:0000313" key="4">
    <source>
        <dbReference type="EMBL" id="GAD47388.1"/>
    </source>
</evidence>
<dbReference type="eggNOG" id="COG3119">
    <property type="taxonomic scope" value="Bacteria"/>
</dbReference>
<dbReference type="SUPFAM" id="SSF49899">
    <property type="entry name" value="Concanavalin A-like lectins/glucanases"/>
    <property type="match status" value="1"/>
</dbReference>